<dbReference type="EMBL" id="VFBM01000024">
    <property type="protein sequence ID" value="TNX85358.1"/>
    <property type="molecule type" value="Genomic_DNA"/>
</dbReference>
<protein>
    <submittedName>
        <fullName evidence="1">Uncharacterized protein</fullName>
    </submittedName>
</protein>
<dbReference type="Proteomes" id="UP000314285">
    <property type="component" value="Unassembled WGS sequence"/>
</dbReference>
<dbReference type="RefSeq" id="WP_139880856.1">
    <property type="nucleotide sequence ID" value="NZ_BKXI01000012.1"/>
</dbReference>
<reference evidence="1 2" key="1">
    <citation type="submission" date="2019-06" db="EMBL/GenBank/DDBJ databases">
        <title>Genome of Acinetobacter radioresistens APH1, a phenol degrading strain.</title>
        <authorList>
            <person name="Liu Y."/>
        </authorList>
    </citation>
    <scope>NUCLEOTIDE SEQUENCE [LARGE SCALE GENOMIC DNA]</scope>
    <source>
        <strain evidence="1 2">APH1</strain>
    </source>
</reference>
<gene>
    <name evidence="1" type="ORF">FHY67_14995</name>
</gene>
<evidence type="ECO:0000313" key="2">
    <source>
        <dbReference type="Proteomes" id="UP000314285"/>
    </source>
</evidence>
<organism evidence="1 2">
    <name type="scientific">Acinetobacter radioresistens</name>
    <dbReference type="NCBI Taxonomy" id="40216"/>
    <lineage>
        <taxon>Bacteria</taxon>
        <taxon>Pseudomonadati</taxon>
        <taxon>Pseudomonadota</taxon>
        <taxon>Gammaproteobacteria</taxon>
        <taxon>Moraxellales</taxon>
        <taxon>Moraxellaceae</taxon>
        <taxon>Acinetobacter</taxon>
    </lineage>
</organism>
<sequence length="194" mass="22094">MNDFFLAANRSITVNDVEVHQIQMKDFDQWAVHAEKVKIFLKGKNYSDEILTQLFKTHSIEVLGICSLATKLPAASLIDLANASEQQFKEVLSAVLQVNGAYFKEDQPKRRNKKQATKENDSTWFDSFQLLISSGHTHTEIMNMTYGAYSEYLKSAQKDYRNKLAALTSVVRSAQHASAKELKKFLDELKEEIV</sequence>
<dbReference type="AlphaFoldDB" id="A0A8H2PSY5"/>
<name>A0A8H2PSY5_ACIRA</name>
<comment type="caution">
    <text evidence="1">The sequence shown here is derived from an EMBL/GenBank/DDBJ whole genome shotgun (WGS) entry which is preliminary data.</text>
</comment>
<evidence type="ECO:0000313" key="1">
    <source>
        <dbReference type="EMBL" id="TNX85358.1"/>
    </source>
</evidence>
<proteinExistence type="predicted"/>
<accession>A0A8H2PSY5</accession>